<dbReference type="SUPFAM" id="SSF56672">
    <property type="entry name" value="DNA/RNA polymerases"/>
    <property type="match status" value="1"/>
</dbReference>
<evidence type="ECO:0000256" key="3">
    <source>
        <dbReference type="ARBA" id="ARBA00007705"/>
    </source>
</evidence>
<evidence type="ECO:0000256" key="1">
    <source>
        <dbReference type="ARBA" id="ARBA00001946"/>
    </source>
</evidence>
<feature type="domain" description="DNA-directed DNA polymerase family A palm" evidence="16">
    <location>
        <begin position="195"/>
        <end position="425"/>
    </location>
</feature>
<dbReference type="Pfam" id="PF00476">
    <property type="entry name" value="DNA_pol_A"/>
    <property type="match status" value="1"/>
</dbReference>
<dbReference type="CDD" id="cd08641">
    <property type="entry name" value="DNA_pol_gammaA"/>
    <property type="match status" value="1"/>
</dbReference>
<sequence>MPNWYRDLFASSSGPISLTVRTRIAPLLLKLSWDGYPLVWSDKNGWTFRVPVKDETKYENSNVTRADMLEETNLTLKDDYAHVYFKLPHKDGPTARCASPLAKGYLQYFEAGALSSKYELAKEALEMNASCSYWISARDRIKSQMVIYEAEQDQSKSSSQQGFILPQIIPMGTITRRAVENTWLTASNAKANRVGSELKAMIKAPPGYAFVGADVDSQELWIASLVGDAQFQLHGGNAIGFMTLEGTKAAGTDLHSKTAKILGISRNDAKVFNYGRIYGAGLKFAATLLRQFNPTLSEKQTTEIAQKLYKETKGTRTRRKALGQGTFWRGGTESFVFNKLEEFAEQERPRTPVLGAGITEALMRRFINQGSFMTSRINWAIQSSGVDYLHLLIVSMDYLVRRFNLRARLAITVHDEIRYLVKEEDKYKAAMALQIANLWTRAMFSQQMGIDDLPQSCAFFSAVDIDHVLRKEVDMDCVTPSHPNPIPAGESLDIVQLMDKGDAAKLDESVVPDLPIDLSGYVYDRQPTVMSSLNSSTGLRYLKAQITADDKELKAIVKEAEDSGESGSGSATTSGKSTTTKSTTIPKGPRGRPPKPKVPPPPYAQPQQAVLMEVEDRWTAGFHRAMKGGKETRPWLMAGSGMKRASVGMGGPGGLSSTKGSWAADGWEV</sequence>
<keyword evidence="10" id="KW-0238">DNA-binding</keyword>
<dbReference type="FunFam" id="1.10.150.20:FF:000035">
    <property type="entry name" value="DNA polymerase gamma, mitochondrial"/>
    <property type="match status" value="1"/>
</dbReference>
<dbReference type="InterPro" id="IPR001098">
    <property type="entry name" value="DNA-dir_DNA_pol_A_palm_dom"/>
</dbReference>
<evidence type="ECO:0000256" key="2">
    <source>
        <dbReference type="ARBA" id="ARBA00004173"/>
    </source>
</evidence>
<dbReference type="InterPro" id="IPR002297">
    <property type="entry name" value="DNA-dir_DNA_pol_A_mt"/>
</dbReference>
<comment type="subcellular location">
    <subcellularLocation>
        <location evidence="2">Mitochondrion</location>
    </subcellularLocation>
</comment>
<dbReference type="Gene3D" id="3.30.70.370">
    <property type="match status" value="1"/>
</dbReference>
<dbReference type="Gene3D" id="1.10.150.20">
    <property type="entry name" value="5' to 3' exonuclease, C-terminal subdomain"/>
    <property type="match status" value="1"/>
</dbReference>
<dbReference type="AlphaFoldDB" id="A0A0N0NL71"/>
<feature type="region of interest" description="Disordered" evidence="15">
    <location>
        <begin position="559"/>
        <end position="606"/>
    </location>
</feature>
<evidence type="ECO:0000256" key="10">
    <source>
        <dbReference type="ARBA" id="ARBA00023125"/>
    </source>
</evidence>
<dbReference type="OrthoDB" id="5588663at2759"/>
<evidence type="ECO:0000256" key="6">
    <source>
        <dbReference type="ARBA" id="ARBA00022695"/>
    </source>
</evidence>
<organism evidence="17 18">
    <name type="scientific">Cyphellophora attinorum</name>
    <dbReference type="NCBI Taxonomy" id="1664694"/>
    <lineage>
        <taxon>Eukaryota</taxon>
        <taxon>Fungi</taxon>
        <taxon>Dikarya</taxon>
        <taxon>Ascomycota</taxon>
        <taxon>Pezizomycotina</taxon>
        <taxon>Eurotiomycetes</taxon>
        <taxon>Chaetothyriomycetidae</taxon>
        <taxon>Chaetothyriales</taxon>
        <taxon>Cyphellophoraceae</taxon>
        <taxon>Cyphellophora</taxon>
    </lineage>
</organism>
<dbReference type="SMART" id="SM00482">
    <property type="entry name" value="POLAc"/>
    <property type="match status" value="1"/>
</dbReference>
<keyword evidence="7" id="KW-0235">DNA replication</keyword>
<reference evidence="17 18" key="1">
    <citation type="submission" date="2015-06" db="EMBL/GenBank/DDBJ databases">
        <title>Draft genome of the ant-associated black yeast Phialophora attae CBS 131958.</title>
        <authorList>
            <person name="Moreno L.F."/>
            <person name="Stielow B.J."/>
            <person name="de Hoog S."/>
            <person name="Vicente V.A."/>
            <person name="Weiss V.A."/>
            <person name="de Vries M."/>
            <person name="Cruz L.M."/>
            <person name="Souza E.M."/>
        </authorList>
    </citation>
    <scope>NUCLEOTIDE SEQUENCE [LARGE SCALE GENOMIC DNA]</scope>
    <source>
        <strain evidence="17 18">CBS 131958</strain>
    </source>
</reference>
<dbReference type="PANTHER" id="PTHR10267:SF0">
    <property type="entry name" value="DNA POLYMERASE SUBUNIT GAMMA-1"/>
    <property type="match status" value="1"/>
</dbReference>
<dbReference type="EC" id="2.7.7.7" evidence="4"/>
<dbReference type="PANTHER" id="PTHR10267">
    <property type="entry name" value="DNA POLYMERASE SUBUNIT GAMMA-1"/>
    <property type="match status" value="1"/>
</dbReference>
<keyword evidence="11" id="KW-0496">Mitochondrion</keyword>
<comment type="caution">
    <text evidence="17">The sequence shown here is derived from an EMBL/GenBank/DDBJ whole genome shotgun (WGS) entry which is preliminary data.</text>
</comment>
<dbReference type="GO" id="GO:0003887">
    <property type="term" value="F:DNA-directed DNA polymerase activity"/>
    <property type="evidence" value="ECO:0007669"/>
    <property type="project" value="UniProtKB-KW"/>
</dbReference>
<dbReference type="EMBL" id="LFJN01000016">
    <property type="protein sequence ID" value="KPI38961.1"/>
    <property type="molecule type" value="Genomic_DNA"/>
</dbReference>
<dbReference type="GO" id="GO:0006264">
    <property type="term" value="P:mitochondrial DNA replication"/>
    <property type="evidence" value="ECO:0007669"/>
    <property type="project" value="InterPro"/>
</dbReference>
<dbReference type="GO" id="GO:0005760">
    <property type="term" value="C:gamma DNA polymerase complex"/>
    <property type="evidence" value="ECO:0007669"/>
    <property type="project" value="InterPro"/>
</dbReference>
<keyword evidence="5" id="KW-0808">Transferase</keyword>
<dbReference type="InterPro" id="IPR047580">
    <property type="entry name" value="POLG_palm_dom"/>
</dbReference>
<comment type="cofactor">
    <cofactor evidence="1">
        <name>Mg(2+)</name>
        <dbReference type="ChEBI" id="CHEBI:18420"/>
    </cofactor>
</comment>
<evidence type="ECO:0000256" key="12">
    <source>
        <dbReference type="ARBA" id="ARBA00031966"/>
    </source>
</evidence>
<dbReference type="GO" id="GO:0003677">
    <property type="term" value="F:DNA binding"/>
    <property type="evidence" value="ECO:0007669"/>
    <property type="project" value="UniProtKB-KW"/>
</dbReference>
<evidence type="ECO:0000256" key="9">
    <source>
        <dbReference type="ARBA" id="ARBA00022932"/>
    </source>
</evidence>
<evidence type="ECO:0000256" key="5">
    <source>
        <dbReference type="ARBA" id="ARBA00022679"/>
    </source>
</evidence>
<dbReference type="PROSITE" id="PS00447">
    <property type="entry name" value="DNA_POLYMERASE_A"/>
    <property type="match status" value="1"/>
</dbReference>
<keyword evidence="6" id="KW-0548">Nucleotidyltransferase</keyword>
<comment type="similarity">
    <text evidence="3">Belongs to the DNA polymerase type-A family.</text>
</comment>
<dbReference type="GeneID" id="28736607"/>
<dbReference type="PRINTS" id="PR00867">
    <property type="entry name" value="DNAPOLG"/>
</dbReference>
<keyword evidence="8" id="KW-0460">Magnesium</keyword>
<evidence type="ECO:0000313" key="17">
    <source>
        <dbReference type="EMBL" id="KPI38961.1"/>
    </source>
</evidence>
<evidence type="ECO:0000256" key="14">
    <source>
        <dbReference type="ARBA" id="ARBA00057053"/>
    </source>
</evidence>
<evidence type="ECO:0000256" key="7">
    <source>
        <dbReference type="ARBA" id="ARBA00022705"/>
    </source>
</evidence>
<dbReference type="InterPro" id="IPR043502">
    <property type="entry name" value="DNA/RNA_pol_sf"/>
</dbReference>
<proteinExistence type="inferred from homology"/>
<keyword evidence="18" id="KW-1185">Reference proteome</keyword>
<comment type="catalytic activity">
    <reaction evidence="13">
        <text>DNA(n) + a 2'-deoxyribonucleoside 5'-triphosphate = DNA(n+1) + diphosphate</text>
        <dbReference type="Rhea" id="RHEA:22508"/>
        <dbReference type="Rhea" id="RHEA-COMP:17339"/>
        <dbReference type="Rhea" id="RHEA-COMP:17340"/>
        <dbReference type="ChEBI" id="CHEBI:33019"/>
        <dbReference type="ChEBI" id="CHEBI:61560"/>
        <dbReference type="ChEBI" id="CHEBI:173112"/>
        <dbReference type="EC" id="2.7.7.7"/>
    </reaction>
</comment>
<feature type="region of interest" description="Disordered" evidence="15">
    <location>
        <begin position="648"/>
        <end position="669"/>
    </location>
</feature>
<dbReference type="RefSeq" id="XP_017998924.1">
    <property type="nucleotide sequence ID" value="XM_018144727.1"/>
</dbReference>
<dbReference type="InterPro" id="IPR019760">
    <property type="entry name" value="DNA-dir_DNA_pol_A_CS"/>
</dbReference>
<name>A0A0N0NL71_9EURO</name>
<dbReference type="STRING" id="1664694.A0A0N0NL71"/>
<evidence type="ECO:0000313" key="18">
    <source>
        <dbReference type="Proteomes" id="UP000038010"/>
    </source>
</evidence>
<gene>
    <name evidence="17" type="ORF">AB675_4579</name>
</gene>
<comment type="function">
    <text evidence="14">Involved in the replication of mitochondrial DNA.</text>
</comment>
<feature type="compositionally biased region" description="Low complexity" evidence="15">
    <location>
        <begin position="568"/>
        <end position="588"/>
    </location>
</feature>
<protein>
    <recommendedName>
        <fullName evidence="4">DNA-directed DNA polymerase</fullName>
        <ecNumber evidence="4">2.7.7.7</ecNumber>
    </recommendedName>
    <alternativeName>
        <fullName evidence="12">Mitochondrial DNA polymerase catalytic subunit</fullName>
    </alternativeName>
</protein>
<dbReference type="VEuPathDB" id="FungiDB:AB675_4579"/>
<dbReference type="Proteomes" id="UP000038010">
    <property type="component" value="Unassembled WGS sequence"/>
</dbReference>
<evidence type="ECO:0000259" key="16">
    <source>
        <dbReference type="SMART" id="SM00482"/>
    </source>
</evidence>
<evidence type="ECO:0000256" key="15">
    <source>
        <dbReference type="SAM" id="MobiDB-lite"/>
    </source>
</evidence>
<evidence type="ECO:0000256" key="11">
    <source>
        <dbReference type="ARBA" id="ARBA00023128"/>
    </source>
</evidence>
<evidence type="ECO:0000256" key="13">
    <source>
        <dbReference type="ARBA" id="ARBA00049244"/>
    </source>
</evidence>
<accession>A0A0N0NL71</accession>
<dbReference type="GO" id="GO:0008408">
    <property type="term" value="F:3'-5' exonuclease activity"/>
    <property type="evidence" value="ECO:0007669"/>
    <property type="project" value="TreeGrafter"/>
</dbReference>
<evidence type="ECO:0000256" key="4">
    <source>
        <dbReference type="ARBA" id="ARBA00012417"/>
    </source>
</evidence>
<keyword evidence="9" id="KW-0239">DNA-directed DNA polymerase</keyword>
<evidence type="ECO:0000256" key="8">
    <source>
        <dbReference type="ARBA" id="ARBA00022842"/>
    </source>
</evidence>